<evidence type="ECO:0008006" key="4">
    <source>
        <dbReference type="Google" id="ProtNLM"/>
    </source>
</evidence>
<dbReference type="EMBL" id="JAMZEJ010000002">
    <property type="protein sequence ID" value="MCQ8239934.1"/>
    <property type="molecule type" value="Genomic_DNA"/>
</dbReference>
<proteinExistence type="predicted"/>
<evidence type="ECO:0000313" key="3">
    <source>
        <dbReference type="Proteomes" id="UP001524547"/>
    </source>
</evidence>
<sequence length="51" mass="4786">MTPAVRPALAVRLALAPVLILALLAGCATGSSGASRVSGPYVGGGAGGTVH</sequence>
<gene>
    <name evidence="2" type="ORF">NFI88_03645</name>
</gene>
<organism evidence="2 3">
    <name type="scientific">Rhizosaccharibacter radicis</name>
    <dbReference type="NCBI Taxonomy" id="2782605"/>
    <lineage>
        <taxon>Bacteria</taxon>
        <taxon>Pseudomonadati</taxon>
        <taxon>Pseudomonadota</taxon>
        <taxon>Alphaproteobacteria</taxon>
        <taxon>Acetobacterales</taxon>
        <taxon>Acetobacteraceae</taxon>
        <taxon>Rhizosaccharibacter</taxon>
    </lineage>
</organism>
<name>A0ABT1VUB5_9PROT</name>
<protein>
    <recommendedName>
        <fullName evidence="4">Lipoprotein</fullName>
    </recommendedName>
</protein>
<accession>A0ABT1VUB5</accession>
<feature type="region of interest" description="Disordered" evidence="1">
    <location>
        <begin position="30"/>
        <end position="51"/>
    </location>
</feature>
<comment type="caution">
    <text evidence="2">The sequence shown here is derived from an EMBL/GenBank/DDBJ whole genome shotgun (WGS) entry which is preliminary data.</text>
</comment>
<keyword evidence="3" id="KW-1185">Reference proteome</keyword>
<evidence type="ECO:0000313" key="2">
    <source>
        <dbReference type="EMBL" id="MCQ8239934.1"/>
    </source>
</evidence>
<feature type="compositionally biased region" description="Gly residues" evidence="1">
    <location>
        <begin position="41"/>
        <end position="51"/>
    </location>
</feature>
<dbReference type="PROSITE" id="PS51257">
    <property type="entry name" value="PROKAR_LIPOPROTEIN"/>
    <property type="match status" value="1"/>
</dbReference>
<dbReference type="RefSeq" id="WP_422918669.1">
    <property type="nucleotide sequence ID" value="NZ_JAMZEJ010000002.1"/>
</dbReference>
<reference evidence="2 3" key="1">
    <citation type="submission" date="2022-06" db="EMBL/GenBank/DDBJ databases">
        <title>Rhizosaccharibacter gen. nov. sp. nov. KSS12, endophytic bacteria isolated from sugarcane.</title>
        <authorList>
            <person name="Pitiwittayakul N."/>
        </authorList>
    </citation>
    <scope>NUCLEOTIDE SEQUENCE [LARGE SCALE GENOMIC DNA]</scope>
    <source>
        <strain evidence="2 3">KSS12</strain>
    </source>
</reference>
<dbReference type="Proteomes" id="UP001524547">
    <property type="component" value="Unassembled WGS sequence"/>
</dbReference>
<evidence type="ECO:0000256" key="1">
    <source>
        <dbReference type="SAM" id="MobiDB-lite"/>
    </source>
</evidence>